<dbReference type="Pfam" id="PF00172">
    <property type="entry name" value="Zn_clus"/>
    <property type="match status" value="1"/>
</dbReference>
<dbReference type="InterPro" id="IPR001138">
    <property type="entry name" value="Zn2Cys6_DnaBD"/>
</dbReference>
<dbReference type="CDD" id="cd00067">
    <property type="entry name" value="GAL4"/>
    <property type="match status" value="1"/>
</dbReference>
<dbReference type="Gene3D" id="4.10.240.10">
    <property type="entry name" value="Zn(2)-C6 fungal-type DNA-binding domain"/>
    <property type="match status" value="1"/>
</dbReference>
<dbReference type="AlphaFoldDB" id="A0A369JWA9"/>
<dbReference type="Pfam" id="PF26113">
    <property type="entry name" value="GH16_XgeA"/>
    <property type="match status" value="1"/>
</dbReference>
<protein>
    <recommendedName>
        <fullName evidence="2">Zn(2)-C6 fungal-type domain-containing protein</fullName>
    </recommendedName>
</protein>
<feature type="compositionally biased region" description="Polar residues" evidence="1">
    <location>
        <begin position="470"/>
        <end position="479"/>
    </location>
</feature>
<dbReference type="GO" id="GO:0008270">
    <property type="term" value="F:zinc ion binding"/>
    <property type="evidence" value="ECO:0007669"/>
    <property type="project" value="InterPro"/>
</dbReference>
<reference evidence="3" key="1">
    <citation type="submission" date="2018-04" db="EMBL/GenBank/DDBJ databases">
        <title>Whole genome sequencing of Hypsizygus marmoreus.</title>
        <authorList>
            <person name="Choi I.-G."/>
            <person name="Min B."/>
            <person name="Kim J.-G."/>
            <person name="Kim S."/>
            <person name="Oh Y.-L."/>
            <person name="Kong W.-S."/>
            <person name="Park H."/>
            <person name="Jeong J."/>
            <person name="Song E.-S."/>
        </authorList>
    </citation>
    <scope>NUCLEOTIDE SEQUENCE [LARGE SCALE GENOMIC DNA]</scope>
    <source>
        <strain evidence="3">51987-8</strain>
    </source>
</reference>
<dbReference type="Proteomes" id="UP000076154">
    <property type="component" value="Unassembled WGS sequence"/>
</dbReference>
<organism evidence="3 4">
    <name type="scientific">Hypsizygus marmoreus</name>
    <name type="common">White beech mushroom</name>
    <name type="synonym">Agaricus marmoreus</name>
    <dbReference type="NCBI Taxonomy" id="39966"/>
    <lineage>
        <taxon>Eukaryota</taxon>
        <taxon>Fungi</taxon>
        <taxon>Dikarya</taxon>
        <taxon>Basidiomycota</taxon>
        <taxon>Agaricomycotina</taxon>
        <taxon>Agaricomycetes</taxon>
        <taxon>Agaricomycetidae</taxon>
        <taxon>Agaricales</taxon>
        <taxon>Tricholomatineae</taxon>
        <taxon>Lyophyllaceae</taxon>
        <taxon>Hypsizygus</taxon>
    </lineage>
</organism>
<name>A0A369JWA9_HYPMA</name>
<feature type="domain" description="Zn(2)-C6 fungal-type" evidence="2">
    <location>
        <begin position="307"/>
        <end position="329"/>
    </location>
</feature>
<evidence type="ECO:0000313" key="3">
    <source>
        <dbReference type="EMBL" id="RDB23933.1"/>
    </source>
</evidence>
<feature type="compositionally biased region" description="Low complexity" evidence="1">
    <location>
        <begin position="405"/>
        <end position="431"/>
    </location>
</feature>
<dbReference type="InterPro" id="IPR036864">
    <property type="entry name" value="Zn2-C6_fun-type_DNA-bd_sf"/>
</dbReference>
<evidence type="ECO:0000259" key="2">
    <source>
        <dbReference type="Pfam" id="PF00172"/>
    </source>
</evidence>
<dbReference type="GO" id="GO:0000981">
    <property type="term" value="F:DNA-binding transcription factor activity, RNA polymerase II-specific"/>
    <property type="evidence" value="ECO:0007669"/>
    <property type="project" value="InterPro"/>
</dbReference>
<gene>
    <name evidence="3" type="ORF">Hypma_008987</name>
</gene>
<dbReference type="InParanoid" id="A0A369JWA9"/>
<proteinExistence type="predicted"/>
<dbReference type="EMBL" id="LUEZ02000046">
    <property type="protein sequence ID" value="RDB23933.1"/>
    <property type="molecule type" value="Genomic_DNA"/>
</dbReference>
<accession>A0A369JWA9</accession>
<feature type="compositionally biased region" description="Pro residues" evidence="1">
    <location>
        <begin position="377"/>
        <end position="399"/>
    </location>
</feature>
<dbReference type="STRING" id="39966.A0A369JWA9"/>
<evidence type="ECO:0000313" key="4">
    <source>
        <dbReference type="Proteomes" id="UP000076154"/>
    </source>
</evidence>
<feature type="region of interest" description="Disordered" evidence="1">
    <location>
        <begin position="344"/>
        <end position="479"/>
    </location>
</feature>
<sequence length="479" mass="53269">MVTPGEIDVLEGIDNQETNQYTLHTAEGCAMDPSAKHTRESIGTNRGGTPGSNVCADAKWKINYITTWNAVERFWSVECCSTEWFKKVRQCPRGHLIDPPCGCRYHHEFRPTADFRQQLASLAEKSIASVCKLQVNLSVLRFHLLVLLTSTKGAIKYDATARDHVTDAQRKDTTQINAWMGAMLVDELVFDAKRGNHAKDAKRCNWNVWRKIRRMSVERIRPRRLLDQCVQAYLTEQNWLARTVAGIIRSAMTSVHVVVVLPAKNSRMENAVKMLGLVDHVWRVTENALPSPGKAEAMGRGSKRHARDKIRCDGVRPCASCVRKGLECIERACKACSREGRAAECTHRKAQVSAMSDSPEDATEAMPDTSQASGSNQPPPQGPLQLPPITHPSLAPPPAHVLYDSPSGMSHMGPGPSSHFYYQPPQSTMGPGQPPPPMMQPYAQHDHRPNYYPAIDPNIDNPRPSGEANIYSNQAQQTR</sequence>
<dbReference type="OrthoDB" id="2123952at2759"/>
<dbReference type="Gene3D" id="2.60.120.200">
    <property type="match status" value="1"/>
</dbReference>
<keyword evidence="4" id="KW-1185">Reference proteome</keyword>
<comment type="caution">
    <text evidence="3">The sequence shown here is derived from an EMBL/GenBank/DDBJ whole genome shotgun (WGS) entry which is preliminary data.</text>
</comment>
<evidence type="ECO:0000256" key="1">
    <source>
        <dbReference type="SAM" id="MobiDB-lite"/>
    </source>
</evidence>